<comment type="similarity">
    <text evidence="1 5">Belongs to the metallo-dependent hydrolases superfamily. NagA family.</text>
</comment>
<evidence type="ECO:0000313" key="9">
    <source>
        <dbReference type="EMBL" id="SHJ24472.1"/>
    </source>
</evidence>
<evidence type="ECO:0000256" key="1">
    <source>
        <dbReference type="ARBA" id="ARBA00010716"/>
    </source>
</evidence>
<dbReference type="InterPro" id="IPR011059">
    <property type="entry name" value="Metal-dep_hydrolase_composite"/>
</dbReference>
<proteinExistence type="inferred from homology"/>
<dbReference type="PIRSF" id="PIRSF038994">
    <property type="entry name" value="NagA"/>
    <property type="match status" value="1"/>
</dbReference>
<comment type="cofactor">
    <cofactor evidence="7">
        <name>a divalent metal cation</name>
        <dbReference type="ChEBI" id="CHEBI:60240"/>
    </cofactor>
    <text evidence="7">Binds 1 divalent metal cation per subunit.</text>
</comment>
<accession>A0A1M6HQG2</accession>
<keyword evidence="10" id="KW-1185">Reference proteome</keyword>
<evidence type="ECO:0000256" key="6">
    <source>
        <dbReference type="PIRSR" id="PIRSR038994-1"/>
    </source>
</evidence>
<dbReference type="CDD" id="cd00854">
    <property type="entry name" value="NagA"/>
    <property type="match status" value="1"/>
</dbReference>
<protein>
    <submittedName>
        <fullName evidence="9">N-acetylglucosamine-6-phosphate deacetylase</fullName>
    </submittedName>
</protein>
<gene>
    <name evidence="9" type="ORF">SAMN05444373_103427</name>
</gene>
<dbReference type="GO" id="GO:0006046">
    <property type="term" value="P:N-acetylglucosamine catabolic process"/>
    <property type="evidence" value="ECO:0007669"/>
    <property type="project" value="TreeGrafter"/>
</dbReference>
<evidence type="ECO:0000256" key="4">
    <source>
        <dbReference type="ARBA" id="ARBA00023277"/>
    </source>
</evidence>
<keyword evidence="3 5" id="KW-0378">Hydrolase</keyword>
<evidence type="ECO:0000313" key="10">
    <source>
        <dbReference type="Proteomes" id="UP000324781"/>
    </source>
</evidence>
<dbReference type="SUPFAM" id="SSF51556">
    <property type="entry name" value="Metallo-dependent hydrolases"/>
    <property type="match status" value="1"/>
</dbReference>
<dbReference type="PANTHER" id="PTHR11113:SF14">
    <property type="entry name" value="N-ACETYLGLUCOSAMINE-6-PHOSPHATE DEACETYLASE"/>
    <property type="match status" value="1"/>
</dbReference>
<dbReference type="InterPro" id="IPR003764">
    <property type="entry name" value="GlcNAc_6-P_deAcase"/>
</dbReference>
<reference evidence="9 10" key="1">
    <citation type="submission" date="2016-11" db="EMBL/GenBank/DDBJ databases">
        <authorList>
            <person name="Varghese N."/>
            <person name="Submissions S."/>
        </authorList>
    </citation>
    <scope>NUCLEOTIDE SEQUENCE [LARGE SCALE GENOMIC DNA]</scope>
    <source>
        <strain evidence="9 10">DSM 19027</strain>
    </source>
</reference>
<dbReference type="AlphaFoldDB" id="A0A1M6HQG2"/>
<evidence type="ECO:0000256" key="7">
    <source>
        <dbReference type="PIRSR" id="PIRSR038994-3"/>
    </source>
</evidence>
<dbReference type="GO" id="GO:0008448">
    <property type="term" value="F:N-acetylglucosamine-6-phosphate deacetylase activity"/>
    <property type="evidence" value="ECO:0007669"/>
    <property type="project" value="InterPro"/>
</dbReference>
<dbReference type="Gene3D" id="3.20.20.140">
    <property type="entry name" value="Metal-dependent hydrolases"/>
    <property type="match status" value="1"/>
</dbReference>
<feature type="binding site" evidence="7">
    <location>
        <position position="215"/>
    </location>
    <ligand>
        <name>Zn(2+)</name>
        <dbReference type="ChEBI" id="CHEBI:29105"/>
    </ligand>
</feature>
<dbReference type="OrthoDB" id="9776488at2"/>
<dbReference type="NCBIfam" id="TIGR00221">
    <property type="entry name" value="nagA"/>
    <property type="match status" value="1"/>
</dbReference>
<dbReference type="SUPFAM" id="SSF51338">
    <property type="entry name" value="Composite domain of metallo-dependent hydrolases"/>
    <property type="match status" value="1"/>
</dbReference>
<sequence>MDLLIKNGLVYHQGAFHHTSITISGDKIVAMGCEEKQEGFEEIDASGKYVMPGFIDIHTHGAVGVDINHAAGTDILKVSRFFASQGTTGWFASIVTDTEENTLRAIQSICETMDHPEPGAELLGIHLEGPFLSQEYKGAMAGDLLRKADWPLLQKYQQAAGGRIRYITVSPEVDGVPGLIKEACRLGIVVAIGHSGADYETAMACIHHGARCATHIFNAMKGLHHHAPAISGAVLESDIYCEAICDGRHLHPAIVRLLLKAKGADRVVAVTDSIMAAGLSDGRYVLGANAIEVINGDARLVSDGTRAGSTLTMIQALRNLKAFTGKPLEDLIPLLTINPARLLGLEQRKGTIDPGKDADLVILDEDLTVETTLVGGRIAYAKDSMA</sequence>
<evidence type="ECO:0000256" key="3">
    <source>
        <dbReference type="ARBA" id="ARBA00022801"/>
    </source>
</evidence>
<organism evidence="9 10">
    <name type="scientific">Thermoclostridium caenicola</name>
    <dbReference type="NCBI Taxonomy" id="659425"/>
    <lineage>
        <taxon>Bacteria</taxon>
        <taxon>Bacillati</taxon>
        <taxon>Bacillota</taxon>
        <taxon>Clostridia</taxon>
        <taxon>Eubacteriales</taxon>
        <taxon>Oscillospiraceae</taxon>
        <taxon>Thermoclostridium</taxon>
    </lineage>
</organism>
<feature type="domain" description="Amidohydrolase-related" evidence="8">
    <location>
        <begin position="49"/>
        <end position="378"/>
    </location>
</feature>
<name>A0A1M6HQG2_9FIRM</name>
<feature type="binding site" evidence="7">
    <location>
        <position position="128"/>
    </location>
    <ligand>
        <name>Zn(2+)</name>
        <dbReference type="ChEBI" id="CHEBI:29105"/>
    </ligand>
</feature>
<dbReference type="PANTHER" id="PTHR11113">
    <property type="entry name" value="N-ACETYLGLUCOSAMINE-6-PHOSPHATE DEACETYLASE"/>
    <property type="match status" value="1"/>
</dbReference>
<feature type="active site" description="Proton donor/acceptor" evidence="6">
    <location>
        <position position="272"/>
    </location>
</feature>
<evidence type="ECO:0000256" key="2">
    <source>
        <dbReference type="ARBA" id="ARBA00022723"/>
    </source>
</evidence>
<evidence type="ECO:0000259" key="8">
    <source>
        <dbReference type="Pfam" id="PF01979"/>
    </source>
</evidence>
<dbReference type="RefSeq" id="WP_149679046.1">
    <property type="nucleotide sequence ID" value="NZ_FQZP01000034.1"/>
</dbReference>
<feature type="binding site" evidence="7">
    <location>
        <position position="194"/>
    </location>
    <ligand>
        <name>Zn(2+)</name>
        <dbReference type="ChEBI" id="CHEBI:29105"/>
    </ligand>
</feature>
<keyword evidence="2 7" id="KW-0479">Metal-binding</keyword>
<dbReference type="Proteomes" id="UP000324781">
    <property type="component" value="Unassembled WGS sequence"/>
</dbReference>
<dbReference type="InterPro" id="IPR032466">
    <property type="entry name" value="Metal_Hydrolase"/>
</dbReference>
<dbReference type="Gene3D" id="2.30.40.10">
    <property type="entry name" value="Urease, subunit C, domain 1"/>
    <property type="match status" value="1"/>
</dbReference>
<dbReference type="GO" id="GO:0046872">
    <property type="term" value="F:metal ion binding"/>
    <property type="evidence" value="ECO:0007669"/>
    <property type="project" value="UniProtKB-KW"/>
</dbReference>
<dbReference type="InterPro" id="IPR006680">
    <property type="entry name" value="Amidohydro-rel"/>
</dbReference>
<evidence type="ECO:0000256" key="5">
    <source>
        <dbReference type="PIRNR" id="PIRNR038994"/>
    </source>
</evidence>
<dbReference type="EMBL" id="FQZP01000034">
    <property type="protein sequence ID" value="SHJ24472.1"/>
    <property type="molecule type" value="Genomic_DNA"/>
</dbReference>
<dbReference type="Pfam" id="PF01979">
    <property type="entry name" value="Amidohydro_1"/>
    <property type="match status" value="1"/>
</dbReference>
<keyword evidence="4 5" id="KW-0119">Carbohydrate metabolism</keyword>